<evidence type="ECO:0000313" key="6">
    <source>
        <dbReference type="Proteomes" id="UP000218334"/>
    </source>
</evidence>
<name>A0A2H3CH01_9AGAR</name>
<dbReference type="Pfam" id="PF13193">
    <property type="entry name" value="AMP-binding_C"/>
    <property type="match status" value="1"/>
</dbReference>
<dbReference type="Gene3D" id="3.30.300.30">
    <property type="match status" value="1"/>
</dbReference>
<dbReference type="STRING" id="1076256.A0A2H3CH01"/>
<dbReference type="Gene3D" id="3.40.50.12780">
    <property type="entry name" value="N-terminal domain of ligase-like"/>
    <property type="match status" value="1"/>
</dbReference>
<dbReference type="PANTHER" id="PTHR24096">
    <property type="entry name" value="LONG-CHAIN-FATTY-ACID--COA LIGASE"/>
    <property type="match status" value="1"/>
</dbReference>
<dbReference type="SUPFAM" id="SSF56801">
    <property type="entry name" value="Acetyl-CoA synthetase-like"/>
    <property type="match status" value="1"/>
</dbReference>
<organism evidence="5 6">
    <name type="scientific">Armillaria solidipes</name>
    <dbReference type="NCBI Taxonomy" id="1076256"/>
    <lineage>
        <taxon>Eukaryota</taxon>
        <taxon>Fungi</taxon>
        <taxon>Dikarya</taxon>
        <taxon>Basidiomycota</taxon>
        <taxon>Agaricomycotina</taxon>
        <taxon>Agaricomycetes</taxon>
        <taxon>Agaricomycetidae</taxon>
        <taxon>Agaricales</taxon>
        <taxon>Marasmiineae</taxon>
        <taxon>Physalacriaceae</taxon>
        <taxon>Armillaria</taxon>
    </lineage>
</organism>
<protein>
    <submittedName>
        <fullName evidence="5">AMP binding protein</fullName>
    </submittedName>
</protein>
<feature type="domain" description="AMP-binding enzyme C-terminal" evidence="4">
    <location>
        <begin position="463"/>
        <end position="548"/>
    </location>
</feature>
<dbReference type="EMBL" id="KZ293415">
    <property type="protein sequence ID" value="PBK78482.1"/>
    <property type="molecule type" value="Genomic_DNA"/>
</dbReference>
<dbReference type="InterPro" id="IPR042099">
    <property type="entry name" value="ANL_N_sf"/>
</dbReference>
<evidence type="ECO:0000259" key="3">
    <source>
        <dbReference type="Pfam" id="PF00501"/>
    </source>
</evidence>
<dbReference type="PANTHER" id="PTHR24096:SF149">
    <property type="entry name" value="AMP-BINDING DOMAIN-CONTAINING PROTEIN-RELATED"/>
    <property type="match status" value="1"/>
</dbReference>
<sequence>MTFYTSPFPDIPIVNRSLFTHLLYKSSRDSKLVGGHPADSPVFVDSATGTVLIREKLRSLCLSLGYGLRHHGAKRGDTILLFSPNALAYPVVLLGAIAAGLRCTLANNAYTSHELAHQYADSRARRIFTTEDSLPVVRAMFEEIGVGADEADARIIVLGKSLKWAGGPDAPRTSSLLHMEDLLGIGSLEEEEKFDGERAHETALLCYSSGTTGKPKGVETTHQNLTSEIDMLAAVWTHGTGNKHLGFLPMYHIYGAVIILFLTQKLGHTSFIQQRFDPLRFCEDIQKYKIQIVMLVPPIAVFLSRHPLVEKFDLSSLKLLTSGAAPLGPELSNQVTARLPSLNVNAAVIQGFGMTELSPVTHLLPVADATRKAGSIGLLLPNLQSRIVDEDGRDAQPGEMWIKGPVVMKGYINNPTATMNTITKDGWLKTGDIAIRDDEGYFFIVDRVKELIKYKGFQVPPAELESVLLSHPGVADVAVIGIEDAAEATELPRAYVVPTHPEKVKTDAQKTDFGAQIAEWMKSKVAKHKYLRGGVVTIDVIPKSAAGKILRRQLRDLAKKEIRSRL</sequence>
<proteinExistence type="inferred from homology"/>
<evidence type="ECO:0000313" key="5">
    <source>
        <dbReference type="EMBL" id="PBK78482.1"/>
    </source>
</evidence>
<evidence type="ECO:0000259" key="4">
    <source>
        <dbReference type="Pfam" id="PF13193"/>
    </source>
</evidence>
<dbReference type="PROSITE" id="PS00455">
    <property type="entry name" value="AMP_BINDING"/>
    <property type="match status" value="1"/>
</dbReference>
<dbReference type="Proteomes" id="UP000218334">
    <property type="component" value="Unassembled WGS sequence"/>
</dbReference>
<dbReference type="CDD" id="cd05911">
    <property type="entry name" value="Firefly_Luc_like"/>
    <property type="match status" value="1"/>
</dbReference>
<gene>
    <name evidence="5" type="ORF">ARMSODRAFT_924858</name>
</gene>
<dbReference type="InterPro" id="IPR045851">
    <property type="entry name" value="AMP-bd_C_sf"/>
</dbReference>
<dbReference type="AlphaFoldDB" id="A0A2H3CH01"/>
<comment type="similarity">
    <text evidence="1">Belongs to the ATP-dependent AMP-binding enzyme family.</text>
</comment>
<dbReference type="GO" id="GO:0016405">
    <property type="term" value="F:CoA-ligase activity"/>
    <property type="evidence" value="ECO:0007669"/>
    <property type="project" value="TreeGrafter"/>
</dbReference>
<dbReference type="InterPro" id="IPR000873">
    <property type="entry name" value="AMP-dep_synth/lig_dom"/>
</dbReference>
<evidence type="ECO:0000256" key="1">
    <source>
        <dbReference type="ARBA" id="ARBA00006432"/>
    </source>
</evidence>
<accession>A0A2H3CH01</accession>
<feature type="domain" description="AMP-dependent synthetase/ligase" evidence="3">
    <location>
        <begin position="36"/>
        <end position="411"/>
    </location>
</feature>
<keyword evidence="6" id="KW-1185">Reference proteome</keyword>
<dbReference type="Pfam" id="PF00501">
    <property type="entry name" value="AMP-binding"/>
    <property type="match status" value="1"/>
</dbReference>
<evidence type="ECO:0000256" key="2">
    <source>
        <dbReference type="ARBA" id="ARBA00022598"/>
    </source>
</evidence>
<dbReference type="InterPro" id="IPR025110">
    <property type="entry name" value="AMP-bd_C"/>
</dbReference>
<reference evidence="6" key="1">
    <citation type="journal article" date="2017" name="Nat. Ecol. Evol.">
        <title>Genome expansion and lineage-specific genetic innovations in the forest pathogenic fungi Armillaria.</title>
        <authorList>
            <person name="Sipos G."/>
            <person name="Prasanna A.N."/>
            <person name="Walter M.C."/>
            <person name="O'Connor E."/>
            <person name="Balint B."/>
            <person name="Krizsan K."/>
            <person name="Kiss B."/>
            <person name="Hess J."/>
            <person name="Varga T."/>
            <person name="Slot J."/>
            <person name="Riley R."/>
            <person name="Boka B."/>
            <person name="Rigling D."/>
            <person name="Barry K."/>
            <person name="Lee J."/>
            <person name="Mihaltcheva S."/>
            <person name="LaButti K."/>
            <person name="Lipzen A."/>
            <person name="Waldron R."/>
            <person name="Moloney N.M."/>
            <person name="Sperisen C."/>
            <person name="Kredics L."/>
            <person name="Vagvoelgyi C."/>
            <person name="Patrignani A."/>
            <person name="Fitzpatrick D."/>
            <person name="Nagy I."/>
            <person name="Doyle S."/>
            <person name="Anderson J.B."/>
            <person name="Grigoriev I.V."/>
            <person name="Gueldener U."/>
            <person name="Muensterkoetter M."/>
            <person name="Nagy L.G."/>
        </authorList>
    </citation>
    <scope>NUCLEOTIDE SEQUENCE [LARGE SCALE GENOMIC DNA]</scope>
    <source>
        <strain evidence="6">28-4</strain>
    </source>
</reference>
<keyword evidence="2" id="KW-0436">Ligase</keyword>
<dbReference type="InterPro" id="IPR020845">
    <property type="entry name" value="AMP-binding_CS"/>
</dbReference>